<dbReference type="PANTHER" id="PTHR46890">
    <property type="entry name" value="NON-LTR RETROLELEMENT REVERSE TRANSCRIPTASE-LIKE PROTEIN-RELATED"/>
    <property type="match status" value="1"/>
</dbReference>
<reference evidence="2" key="1">
    <citation type="journal article" date="2020" name="Plant Biotechnol. J.">
        <title>The pomegranate (Punica granatum L.) draft genome dissects genetic divergence between soft- and hard-seeded cultivars.</title>
        <authorList>
            <person name="Luo X."/>
            <person name="Li H."/>
            <person name="Wu Z."/>
            <person name="Yao W."/>
            <person name="Zhao P."/>
            <person name="Cao D."/>
            <person name="Yu H."/>
            <person name="Li K."/>
            <person name="Poudel K."/>
            <person name="Zhao D."/>
            <person name="Zhang F."/>
            <person name="Xia X."/>
            <person name="Chen L."/>
            <person name="Wang Q."/>
            <person name="Jing D."/>
            <person name="Cao S."/>
        </authorList>
    </citation>
    <scope>NUCLEOTIDE SEQUENCE [LARGE SCALE GENOMIC DNA]</scope>
    <source>
        <strain evidence="2">cv. Tunisia</strain>
    </source>
</reference>
<dbReference type="Gene3D" id="3.60.10.10">
    <property type="entry name" value="Endonuclease/exonuclease/phosphatase"/>
    <property type="match status" value="1"/>
</dbReference>
<dbReference type="Proteomes" id="UP000515151">
    <property type="component" value="Chromosome 4"/>
</dbReference>
<keyword evidence="2" id="KW-1185">Reference proteome</keyword>
<feature type="transmembrane region" description="Helical" evidence="1">
    <location>
        <begin position="90"/>
        <end position="114"/>
    </location>
</feature>
<evidence type="ECO:0000313" key="2">
    <source>
        <dbReference type="Proteomes" id="UP000515151"/>
    </source>
</evidence>
<dbReference type="InterPro" id="IPR052343">
    <property type="entry name" value="Retrotransposon-Effector_Assoc"/>
</dbReference>
<dbReference type="InterPro" id="IPR036691">
    <property type="entry name" value="Endo/exonu/phosph_ase_sf"/>
</dbReference>
<keyword evidence="1" id="KW-0812">Transmembrane</keyword>
<keyword evidence="1" id="KW-1133">Transmembrane helix</keyword>
<sequence>MVKVLTWNVRGFNMPLKHQEVERLVALNKINVFSILETRVQSNKKKSIKDYVFRDWSMIHNYFHHPLGRVWILHHSSVALSAVEITDQGILMVLEICVKLVMVIFAIYLGWGILKIYWRMLSYKTIPGLETSLHGQIKRTEGFIARKLDRVLVNEFWLGHFPSSTVGFQAPLISAHSLSITPVISSYVLTKSSFKFFNFWAAHPKFEEVVTRRWNENIRGNPMYIFYSKLKKSRKDLREFNKDNFSDISKRVEEAESHLEEIQSKILGGDQSPALLTAEHTLNKAYVELRSAEESFYPKDISQEAVDFYQKLLGAVDPHVSGAEVSTLQEILNYNHTEEQRSFLSRQVTEMEIKDALWSMDGDRAPGLDGYSAHFFKASWAIIGLSCGNVIYKCIAKVLANRLKSILPGFISQNHCVFVHGKSIGDNILLAHKLVEGYRRNGVSPRCAIKADIMKAFDSVD</sequence>
<dbReference type="SUPFAM" id="SSF56219">
    <property type="entry name" value="DNase I-like"/>
    <property type="match status" value="1"/>
</dbReference>
<protein>
    <submittedName>
        <fullName evidence="3">Uncharacterized protein LOC116202775</fullName>
    </submittedName>
</protein>
<evidence type="ECO:0000313" key="3">
    <source>
        <dbReference type="RefSeq" id="XP_031390246.1"/>
    </source>
</evidence>
<dbReference type="RefSeq" id="XP_031390246.1">
    <property type="nucleotide sequence ID" value="XM_031534386.1"/>
</dbReference>
<gene>
    <name evidence="3" type="primary">LOC116202775</name>
</gene>
<evidence type="ECO:0000256" key="1">
    <source>
        <dbReference type="SAM" id="Phobius"/>
    </source>
</evidence>
<name>A0A6P8D9K8_PUNGR</name>
<reference evidence="3" key="2">
    <citation type="submission" date="2025-08" db="UniProtKB">
        <authorList>
            <consortium name="RefSeq"/>
        </authorList>
    </citation>
    <scope>IDENTIFICATION</scope>
    <source>
        <tissue evidence="3">Leaf</tissue>
    </source>
</reference>
<organism evidence="2 3">
    <name type="scientific">Punica granatum</name>
    <name type="common">Pomegranate</name>
    <dbReference type="NCBI Taxonomy" id="22663"/>
    <lineage>
        <taxon>Eukaryota</taxon>
        <taxon>Viridiplantae</taxon>
        <taxon>Streptophyta</taxon>
        <taxon>Embryophyta</taxon>
        <taxon>Tracheophyta</taxon>
        <taxon>Spermatophyta</taxon>
        <taxon>Magnoliopsida</taxon>
        <taxon>eudicotyledons</taxon>
        <taxon>Gunneridae</taxon>
        <taxon>Pentapetalae</taxon>
        <taxon>rosids</taxon>
        <taxon>malvids</taxon>
        <taxon>Myrtales</taxon>
        <taxon>Lythraceae</taxon>
        <taxon>Punica</taxon>
    </lineage>
</organism>
<accession>A0A6P8D9K8</accession>
<dbReference type="AlphaFoldDB" id="A0A6P8D9K8"/>
<dbReference type="GeneID" id="116202775"/>
<keyword evidence="1" id="KW-0472">Membrane</keyword>
<dbReference type="OrthoDB" id="1934719at2759"/>
<dbReference type="PANTHER" id="PTHR46890:SF48">
    <property type="entry name" value="RNA-DIRECTED DNA POLYMERASE"/>
    <property type="match status" value="1"/>
</dbReference>
<proteinExistence type="predicted"/>